<dbReference type="InterPro" id="IPR015170">
    <property type="entry name" value="DUF1924_SHP"/>
</dbReference>
<keyword evidence="2 4" id="KW-0479">Metal-binding</keyword>
<sequence length="137" mass="14561">MQASWQSTLRGVCLASGLSLGLWASAHATTPADQLAAYSAQVGAAANPARGQQFFTSKHGKDWACASCHTAVPTVDGKHASTGKVIGPLAPAFNPERFTDTAKTEKWFRRNCNDVVGRECTAGEKADVLAWLTSLKR</sequence>
<keyword evidence="8" id="KW-1185">Reference proteome</keyword>
<dbReference type="RefSeq" id="WP_142813836.1">
    <property type="nucleotide sequence ID" value="NZ_CP036282.1"/>
</dbReference>
<evidence type="ECO:0000256" key="2">
    <source>
        <dbReference type="ARBA" id="ARBA00022723"/>
    </source>
</evidence>
<dbReference type="SUPFAM" id="SSF46626">
    <property type="entry name" value="Cytochrome c"/>
    <property type="match status" value="1"/>
</dbReference>
<evidence type="ECO:0000313" key="8">
    <source>
        <dbReference type="Proteomes" id="UP000317365"/>
    </source>
</evidence>
<evidence type="ECO:0000256" key="5">
    <source>
        <dbReference type="SAM" id="SignalP"/>
    </source>
</evidence>
<proteinExistence type="predicted"/>
<dbReference type="Pfam" id="PF09086">
    <property type="entry name" value="DUF1924"/>
    <property type="match status" value="1"/>
</dbReference>
<organism evidence="7 8">
    <name type="scientific">Rhodoferax aquaticus</name>
    <dbReference type="NCBI Taxonomy" id="2527691"/>
    <lineage>
        <taxon>Bacteria</taxon>
        <taxon>Pseudomonadati</taxon>
        <taxon>Pseudomonadota</taxon>
        <taxon>Betaproteobacteria</taxon>
        <taxon>Burkholderiales</taxon>
        <taxon>Comamonadaceae</taxon>
        <taxon>Rhodoferax</taxon>
    </lineage>
</organism>
<dbReference type="Gene3D" id="1.10.760.10">
    <property type="entry name" value="Cytochrome c-like domain"/>
    <property type="match status" value="1"/>
</dbReference>
<evidence type="ECO:0000256" key="4">
    <source>
        <dbReference type="PROSITE-ProRule" id="PRU00433"/>
    </source>
</evidence>
<evidence type="ECO:0000256" key="3">
    <source>
        <dbReference type="ARBA" id="ARBA00023004"/>
    </source>
</evidence>
<gene>
    <name evidence="7" type="ORF">EXZ61_20825</name>
</gene>
<dbReference type="InterPro" id="IPR009056">
    <property type="entry name" value="Cyt_c-like_dom"/>
</dbReference>
<reference evidence="8" key="2">
    <citation type="journal article" date="2020" name="Int. J. Syst. Evol. Microbiol.">
        <title>Genomic insights into a novel species Rhodoferax aquaticus sp. nov., isolated from freshwater.</title>
        <authorList>
            <person name="Li T."/>
            <person name="Zhuo Y."/>
            <person name="Jin C.Z."/>
            <person name="Wu X."/>
            <person name="Ko S.R."/>
            <person name="Jin F.J."/>
            <person name="Ahn C.Y."/>
            <person name="Oh H.M."/>
            <person name="Lee H.G."/>
            <person name="Jin L."/>
        </authorList>
    </citation>
    <scope>NUCLEOTIDE SEQUENCE [LARGE SCALE GENOMIC DNA]</scope>
    <source>
        <strain evidence="8">Gr-4</strain>
    </source>
</reference>
<keyword evidence="1 4" id="KW-0349">Heme</keyword>
<dbReference type="GO" id="GO:0046872">
    <property type="term" value="F:metal ion binding"/>
    <property type="evidence" value="ECO:0007669"/>
    <property type="project" value="UniProtKB-KW"/>
</dbReference>
<reference evidence="8" key="1">
    <citation type="submission" date="2019-02" db="EMBL/GenBank/DDBJ databases">
        <title>Complete genome sequence of Rhodoferax sp. Gr-4.</title>
        <authorList>
            <person name="Jin L."/>
        </authorList>
    </citation>
    <scope>NUCLEOTIDE SEQUENCE [LARGE SCALE GENOMIC DNA]</scope>
    <source>
        <strain evidence="8">Gr-4</strain>
    </source>
</reference>
<dbReference type="Proteomes" id="UP000317365">
    <property type="component" value="Chromosome"/>
</dbReference>
<dbReference type="EMBL" id="CP036282">
    <property type="protein sequence ID" value="QDL56401.1"/>
    <property type="molecule type" value="Genomic_DNA"/>
</dbReference>
<dbReference type="GO" id="GO:0009055">
    <property type="term" value="F:electron transfer activity"/>
    <property type="evidence" value="ECO:0007669"/>
    <property type="project" value="InterPro"/>
</dbReference>
<dbReference type="InterPro" id="IPR036909">
    <property type="entry name" value="Cyt_c-like_dom_sf"/>
</dbReference>
<evidence type="ECO:0000259" key="6">
    <source>
        <dbReference type="PROSITE" id="PS51007"/>
    </source>
</evidence>
<feature type="domain" description="Cytochrome c" evidence="6">
    <location>
        <begin position="46"/>
        <end position="136"/>
    </location>
</feature>
<dbReference type="AlphaFoldDB" id="A0A515EUQ4"/>
<dbReference type="KEGG" id="rhg:EXZ61_20825"/>
<dbReference type="PROSITE" id="PS51007">
    <property type="entry name" value="CYTC"/>
    <property type="match status" value="1"/>
</dbReference>
<accession>A0A515EUQ4</accession>
<feature type="chain" id="PRO_5021955639" evidence="5">
    <location>
        <begin position="29"/>
        <end position="137"/>
    </location>
</feature>
<name>A0A515EUQ4_9BURK</name>
<feature type="signal peptide" evidence="5">
    <location>
        <begin position="1"/>
        <end position="28"/>
    </location>
</feature>
<keyword evidence="3 4" id="KW-0408">Iron</keyword>
<protein>
    <submittedName>
        <fullName evidence="7">DUF1924 domain-containing protein</fullName>
    </submittedName>
</protein>
<evidence type="ECO:0000313" key="7">
    <source>
        <dbReference type="EMBL" id="QDL56401.1"/>
    </source>
</evidence>
<dbReference type="GO" id="GO:0020037">
    <property type="term" value="F:heme binding"/>
    <property type="evidence" value="ECO:0007669"/>
    <property type="project" value="InterPro"/>
</dbReference>
<evidence type="ECO:0000256" key="1">
    <source>
        <dbReference type="ARBA" id="ARBA00022617"/>
    </source>
</evidence>
<keyword evidence="5" id="KW-0732">Signal</keyword>